<dbReference type="Proteomes" id="UP000193067">
    <property type="component" value="Unassembled WGS sequence"/>
</dbReference>
<feature type="region of interest" description="Disordered" evidence="1">
    <location>
        <begin position="1"/>
        <end position="24"/>
    </location>
</feature>
<evidence type="ECO:0000256" key="1">
    <source>
        <dbReference type="SAM" id="MobiDB-lite"/>
    </source>
</evidence>
<dbReference type="AlphaFoldDB" id="A0A1Y2IU39"/>
<keyword evidence="3" id="KW-1185">Reference proteome</keyword>
<sequence length="315" mass="35947">MPPAARSRALPPPDLAPAETARRDVSATRMFRNASRRAPVHHHHHPRPPALLPSFLMPLRSWPAARRRPCIHVLVLVLYVDVAPAVVAKLPPRFRTRRRRACVPSEVRYTDERPPRRRPAPAAAVAVAVDDHKGREGGRSPPYPRLLLPSSTAAISPRPGDPRLGDDLNSHILAHLHFRFRSHSHFRWSFTFPSFRPPRGRLAASNPLIRTTPASGFFPSHHNDYFPAYRSPSTFPLHRRFGYMLVSRRRWFYSNAARSLLRPVPPPSVLGLVNHTDAQHTHLYNFCTRAGRRHARHGWGRRRHVSGTHARIHTR</sequence>
<evidence type="ECO:0000313" key="2">
    <source>
        <dbReference type="EMBL" id="OSD04656.1"/>
    </source>
</evidence>
<dbReference type="EMBL" id="KZ084096">
    <property type="protein sequence ID" value="OSD04656.1"/>
    <property type="molecule type" value="Genomic_DNA"/>
</dbReference>
<reference evidence="2 3" key="1">
    <citation type="journal article" date="2015" name="Biotechnol. Biofuels">
        <title>Enhanced degradation of softwood versus hardwood by the white-rot fungus Pycnoporus coccineus.</title>
        <authorList>
            <person name="Couturier M."/>
            <person name="Navarro D."/>
            <person name="Chevret D."/>
            <person name="Henrissat B."/>
            <person name="Piumi F."/>
            <person name="Ruiz-Duenas F.J."/>
            <person name="Martinez A.T."/>
            <person name="Grigoriev I.V."/>
            <person name="Riley R."/>
            <person name="Lipzen A."/>
            <person name="Berrin J.G."/>
            <person name="Master E.R."/>
            <person name="Rosso M.N."/>
        </authorList>
    </citation>
    <scope>NUCLEOTIDE SEQUENCE [LARGE SCALE GENOMIC DNA]</scope>
    <source>
        <strain evidence="2 3">BRFM310</strain>
    </source>
</reference>
<organism evidence="2 3">
    <name type="scientific">Trametes coccinea (strain BRFM310)</name>
    <name type="common">Pycnoporus coccineus</name>
    <dbReference type="NCBI Taxonomy" id="1353009"/>
    <lineage>
        <taxon>Eukaryota</taxon>
        <taxon>Fungi</taxon>
        <taxon>Dikarya</taxon>
        <taxon>Basidiomycota</taxon>
        <taxon>Agaricomycotina</taxon>
        <taxon>Agaricomycetes</taxon>
        <taxon>Polyporales</taxon>
        <taxon>Polyporaceae</taxon>
        <taxon>Trametes</taxon>
    </lineage>
</organism>
<accession>A0A1Y2IU39</accession>
<name>A0A1Y2IU39_TRAC3</name>
<proteinExistence type="predicted"/>
<gene>
    <name evidence="2" type="ORF">PYCCODRAFT_122216</name>
</gene>
<protein>
    <submittedName>
        <fullName evidence="2">Uncharacterized protein</fullName>
    </submittedName>
</protein>
<evidence type="ECO:0000313" key="3">
    <source>
        <dbReference type="Proteomes" id="UP000193067"/>
    </source>
</evidence>